<dbReference type="EMBL" id="MDED01000055">
    <property type="protein sequence ID" value="PPU72149.1"/>
    <property type="molecule type" value="Genomic_DNA"/>
</dbReference>
<dbReference type="Pfam" id="PF13546">
    <property type="entry name" value="DDE_5"/>
    <property type="match status" value="1"/>
</dbReference>
<reference evidence="1 2" key="1">
    <citation type="submission" date="2016-08" db="EMBL/GenBank/DDBJ databases">
        <authorList>
            <person name="Seilhamer J.J."/>
        </authorList>
    </citation>
    <scope>NUCLEOTIDE SEQUENCE [LARGE SCALE GENOMIC DNA]</scope>
    <source>
        <strain evidence="1 2">CFBP2542</strain>
    </source>
</reference>
<dbReference type="InterPro" id="IPR038721">
    <property type="entry name" value="IS701-like_DDE_dom"/>
</dbReference>
<comment type="caution">
    <text evidence="1">The sequence shown here is derived from an EMBL/GenBank/DDBJ whole genome shotgun (WGS) entry which is preliminary data.</text>
</comment>
<name>A0A2S7DEB7_9XANT</name>
<dbReference type="InterPro" id="IPR039365">
    <property type="entry name" value="IS701-like"/>
</dbReference>
<sequence>MSTCRWTCLLSSDEASASLHLENFGSYPLAFGLYLPEAWAADAAQREKAGVPEEIEFPNKPEIALAQMQAARAAGVVRGTVLADAAYGLGVMR</sequence>
<dbReference type="AlphaFoldDB" id="A0A2S7DEB7"/>
<evidence type="ECO:0000313" key="1">
    <source>
        <dbReference type="EMBL" id="PPU72149.1"/>
    </source>
</evidence>
<evidence type="ECO:0000313" key="2">
    <source>
        <dbReference type="Proteomes" id="UP000239561"/>
    </source>
</evidence>
<accession>A0A2S7DEB7</accession>
<gene>
    <name evidence="1" type="ORF">XcuCFBP2542_17630</name>
</gene>
<protein>
    <submittedName>
        <fullName evidence="1">Uncharacterized protein</fullName>
    </submittedName>
</protein>
<dbReference type="Proteomes" id="UP000239561">
    <property type="component" value="Unassembled WGS sequence"/>
</dbReference>
<dbReference type="PANTHER" id="PTHR33627">
    <property type="entry name" value="TRANSPOSASE"/>
    <property type="match status" value="1"/>
</dbReference>
<proteinExistence type="predicted"/>
<organism evidence="1 2">
    <name type="scientific">Xanthomonas cucurbitae</name>
    <dbReference type="NCBI Taxonomy" id="56453"/>
    <lineage>
        <taxon>Bacteria</taxon>
        <taxon>Pseudomonadati</taxon>
        <taxon>Pseudomonadota</taxon>
        <taxon>Gammaproteobacteria</taxon>
        <taxon>Lysobacterales</taxon>
        <taxon>Lysobacteraceae</taxon>
        <taxon>Xanthomonas</taxon>
    </lineage>
</organism>
<dbReference type="PANTHER" id="PTHR33627:SF1">
    <property type="entry name" value="TRANSPOSASE"/>
    <property type="match status" value="1"/>
</dbReference>